<evidence type="ECO:0000256" key="2">
    <source>
        <dbReference type="ARBA" id="ARBA00022448"/>
    </source>
</evidence>
<dbReference type="RefSeq" id="WP_090776594.1">
    <property type="nucleotide sequence ID" value="NZ_FMYM01000013.1"/>
</dbReference>
<dbReference type="InterPro" id="IPR039424">
    <property type="entry name" value="SBP_5"/>
</dbReference>
<dbReference type="InterPro" id="IPR000914">
    <property type="entry name" value="SBP_5_dom"/>
</dbReference>
<dbReference type="OrthoDB" id="9796817at2"/>
<dbReference type="AlphaFoldDB" id="A0A1G6NS68"/>
<dbReference type="Pfam" id="PF00496">
    <property type="entry name" value="SBP_bac_5"/>
    <property type="match status" value="1"/>
</dbReference>
<feature type="domain" description="Solute-binding protein family 5" evidence="6">
    <location>
        <begin position="90"/>
        <end position="451"/>
    </location>
</feature>
<dbReference type="InterPro" id="IPR030678">
    <property type="entry name" value="Peptide/Ni-bd"/>
</dbReference>
<feature type="signal peptide" evidence="5">
    <location>
        <begin position="1"/>
        <end position="21"/>
    </location>
</feature>
<feature type="compositionally biased region" description="Gly residues" evidence="4">
    <location>
        <begin position="38"/>
        <end position="47"/>
    </location>
</feature>
<accession>A0A1G6NS68</accession>
<reference evidence="8" key="1">
    <citation type="submission" date="2016-09" db="EMBL/GenBank/DDBJ databases">
        <authorList>
            <person name="Varghese N."/>
            <person name="Submissions S."/>
        </authorList>
    </citation>
    <scope>NUCLEOTIDE SEQUENCE [LARGE SCALE GENOMIC DNA]</scope>
    <source>
        <strain evidence="8">25nlg</strain>
    </source>
</reference>
<feature type="chain" id="PRO_5038835943" evidence="5">
    <location>
        <begin position="22"/>
        <end position="534"/>
    </location>
</feature>
<dbReference type="GO" id="GO:0015833">
    <property type="term" value="P:peptide transport"/>
    <property type="evidence" value="ECO:0007669"/>
    <property type="project" value="TreeGrafter"/>
</dbReference>
<dbReference type="Gene3D" id="3.90.76.10">
    <property type="entry name" value="Dipeptide-binding Protein, Domain 1"/>
    <property type="match status" value="1"/>
</dbReference>
<gene>
    <name evidence="7" type="ORF">SAMN05421737_11337</name>
</gene>
<proteinExistence type="inferred from homology"/>
<dbReference type="Gene3D" id="3.10.105.10">
    <property type="entry name" value="Dipeptide-binding Protein, Domain 3"/>
    <property type="match status" value="1"/>
</dbReference>
<dbReference type="EMBL" id="FMYM01000013">
    <property type="protein sequence ID" value="SDC70156.1"/>
    <property type="molecule type" value="Genomic_DNA"/>
</dbReference>
<dbReference type="GO" id="GO:1904680">
    <property type="term" value="F:peptide transmembrane transporter activity"/>
    <property type="evidence" value="ECO:0007669"/>
    <property type="project" value="TreeGrafter"/>
</dbReference>
<feature type="region of interest" description="Disordered" evidence="4">
    <location>
        <begin position="24"/>
        <end position="47"/>
    </location>
</feature>
<dbReference type="SUPFAM" id="SSF53850">
    <property type="entry name" value="Periplasmic binding protein-like II"/>
    <property type="match status" value="1"/>
</dbReference>
<keyword evidence="8" id="KW-1185">Reference proteome</keyword>
<evidence type="ECO:0000256" key="1">
    <source>
        <dbReference type="ARBA" id="ARBA00005695"/>
    </source>
</evidence>
<dbReference type="GO" id="GO:0043190">
    <property type="term" value="C:ATP-binding cassette (ABC) transporter complex"/>
    <property type="evidence" value="ECO:0007669"/>
    <property type="project" value="InterPro"/>
</dbReference>
<dbReference type="STRING" id="1464122.SAMN05421737_11337"/>
<evidence type="ECO:0000259" key="6">
    <source>
        <dbReference type="Pfam" id="PF00496"/>
    </source>
</evidence>
<dbReference type="PROSITE" id="PS51257">
    <property type="entry name" value="PROKAR_LIPOPROTEIN"/>
    <property type="match status" value="1"/>
</dbReference>
<dbReference type="PANTHER" id="PTHR30290:SF9">
    <property type="entry name" value="OLIGOPEPTIDE-BINDING PROTEIN APPA"/>
    <property type="match status" value="1"/>
</dbReference>
<evidence type="ECO:0000313" key="8">
    <source>
        <dbReference type="Proteomes" id="UP000242662"/>
    </source>
</evidence>
<dbReference type="GO" id="GO:0042597">
    <property type="term" value="C:periplasmic space"/>
    <property type="evidence" value="ECO:0007669"/>
    <property type="project" value="UniProtKB-ARBA"/>
</dbReference>
<sequence length="534" mass="58791">MKPLKKSVYGVCALALAVGLAACSSEPTDDGKKKEGEGNGAAGSGEGGDLVIAMMSAPVNLDPHGVGDVASSQIQDLIYERLIQFDENRELEPVLAKDWKEEGNKLTFELQEGIKFHDGEDFNAEVVKKNIERIKDEDLASQRAFLFEKVSEINVLGDYEIEFVTEEPFVPLVYSFAHSGGSMISPASIDADYEAIEAGAKPYTKVSEKPAGTGYFKYDSGVAGSSEIVLKKNEDYRDGPPKLDSVTFKHVKEASTRLAEVESGNSHIADSVEVSLLNQLDNMQGAHLSVTDGIAGSYYGFNAKKKPFDNPDVRRAIAMAIDNKVIVDNIWNGQAILPTGPIPPGVFGYDESIQPLPYDPEKAKELLDKAGVKDLSFSITTNDNPQRKATAEYMQSELGKLGINVEVKEQEWATFLEATANGEHDMFILGWGAATGDGDYALEPLFHTDRQGAPGNRSFYSNTELDEILDQAAREEDEKVRLDLYKKAQEIVIEDAPVVYTNYTKYLKGIRDEVKNVRVDADDKYNLYETYIEK</sequence>
<protein>
    <submittedName>
        <fullName evidence="7">Peptide/nickel transport system substrate-binding protein</fullName>
    </submittedName>
</protein>
<evidence type="ECO:0000256" key="4">
    <source>
        <dbReference type="SAM" id="MobiDB-lite"/>
    </source>
</evidence>
<dbReference type="PANTHER" id="PTHR30290">
    <property type="entry name" value="PERIPLASMIC BINDING COMPONENT OF ABC TRANSPORTER"/>
    <property type="match status" value="1"/>
</dbReference>
<dbReference type="PIRSF" id="PIRSF002741">
    <property type="entry name" value="MppA"/>
    <property type="match status" value="1"/>
</dbReference>
<organism evidence="7 8">
    <name type="scientific">Shouchella lonarensis</name>
    <dbReference type="NCBI Taxonomy" id="1464122"/>
    <lineage>
        <taxon>Bacteria</taxon>
        <taxon>Bacillati</taxon>
        <taxon>Bacillota</taxon>
        <taxon>Bacilli</taxon>
        <taxon>Bacillales</taxon>
        <taxon>Bacillaceae</taxon>
        <taxon>Shouchella</taxon>
    </lineage>
</organism>
<keyword evidence="2" id="KW-0813">Transport</keyword>
<evidence type="ECO:0000313" key="7">
    <source>
        <dbReference type="EMBL" id="SDC70156.1"/>
    </source>
</evidence>
<dbReference type="CDD" id="cd08499">
    <property type="entry name" value="PBP2_Ylib_like"/>
    <property type="match status" value="1"/>
</dbReference>
<keyword evidence="3 5" id="KW-0732">Signal</keyword>
<dbReference type="Gene3D" id="3.40.190.10">
    <property type="entry name" value="Periplasmic binding protein-like II"/>
    <property type="match status" value="1"/>
</dbReference>
<dbReference type="Proteomes" id="UP000242662">
    <property type="component" value="Unassembled WGS sequence"/>
</dbReference>
<evidence type="ECO:0000256" key="5">
    <source>
        <dbReference type="SAM" id="SignalP"/>
    </source>
</evidence>
<comment type="similarity">
    <text evidence="1">Belongs to the bacterial solute-binding protein 5 family.</text>
</comment>
<name>A0A1G6NS68_9BACI</name>
<evidence type="ECO:0000256" key="3">
    <source>
        <dbReference type="ARBA" id="ARBA00022729"/>
    </source>
</evidence>